<evidence type="ECO:0000259" key="4">
    <source>
        <dbReference type="PROSITE" id="PS51770"/>
    </source>
</evidence>
<comment type="caution">
    <text evidence="5">The sequence shown here is derived from an EMBL/GenBank/DDBJ whole genome shotgun (WGS) entry which is preliminary data.</text>
</comment>
<sequence length="186" mass="20584">MVDGYSLNPKKMIPYKKTPSDSRTILTDLVLPGETNHLNAMFGGELLARMDRAASIASQRHSGRATVTVSVNHVAFTHSIRVGSIVTVEAAISRAFSSSMEVYIDVWMENTYGERTKATEAIYSFVAVDENGRPVKVPDLEPETELEKERYKGALQRRQLSLVIAGKLSPHDATELKALFTELENS</sequence>
<organism evidence="5 6">
    <name type="scientific">Capnocytophaga sputigena</name>
    <dbReference type="NCBI Taxonomy" id="1019"/>
    <lineage>
        <taxon>Bacteria</taxon>
        <taxon>Pseudomonadati</taxon>
        <taxon>Bacteroidota</taxon>
        <taxon>Flavobacteriia</taxon>
        <taxon>Flavobacteriales</taxon>
        <taxon>Flavobacteriaceae</taxon>
        <taxon>Capnocytophaga</taxon>
    </lineage>
</organism>
<dbReference type="EC" id="3.1.2.-" evidence="5"/>
<evidence type="ECO:0000256" key="2">
    <source>
        <dbReference type="ARBA" id="ARBA00022801"/>
    </source>
</evidence>
<dbReference type="GO" id="GO:0052816">
    <property type="term" value="F:long-chain fatty acyl-CoA hydrolase activity"/>
    <property type="evidence" value="ECO:0007669"/>
    <property type="project" value="TreeGrafter"/>
</dbReference>
<reference evidence="5 6" key="1">
    <citation type="submission" date="2018-06" db="EMBL/GenBank/DDBJ databases">
        <authorList>
            <consortium name="Pathogen Informatics"/>
            <person name="Doyle S."/>
        </authorList>
    </citation>
    <scope>NUCLEOTIDE SEQUENCE [LARGE SCALE GENOMIC DNA]</scope>
    <source>
        <strain evidence="5 6">NCTC11653</strain>
    </source>
</reference>
<dbReference type="PROSITE" id="PS51770">
    <property type="entry name" value="HOTDOG_ACOT"/>
    <property type="match status" value="1"/>
</dbReference>
<dbReference type="EMBL" id="UAVP01000008">
    <property type="protein sequence ID" value="SQA75403.1"/>
    <property type="molecule type" value="Genomic_DNA"/>
</dbReference>
<dbReference type="SUPFAM" id="SSF54637">
    <property type="entry name" value="Thioesterase/thiol ester dehydrase-isomerase"/>
    <property type="match status" value="1"/>
</dbReference>
<dbReference type="Gene3D" id="3.10.129.10">
    <property type="entry name" value="Hotdog Thioesterase"/>
    <property type="match status" value="1"/>
</dbReference>
<dbReference type="InterPro" id="IPR033120">
    <property type="entry name" value="HOTDOG_ACOT"/>
</dbReference>
<dbReference type="InterPro" id="IPR040170">
    <property type="entry name" value="Cytosol_ACT"/>
</dbReference>
<protein>
    <submittedName>
        <fullName evidence="5">Uncharacterized acyl-CoA thioester hydrolase HI_0827</fullName>
        <ecNumber evidence="5">3.1.2.-</ecNumber>
    </submittedName>
</protein>
<keyword evidence="2 3" id="KW-0378">Hydrolase</keyword>
<evidence type="ECO:0000256" key="1">
    <source>
        <dbReference type="ARBA" id="ARBA00010458"/>
    </source>
</evidence>
<evidence type="ECO:0000313" key="6">
    <source>
        <dbReference type="Proteomes" id="UP000249902"/>
    </source>
</evidence>
<dbReference type="GO" id="GO:0005737">
    <property type="term" value="C:cytoplasm"/>
    <property type="evidence" value="ECO:0007669"/>
    <property type="project" value="TreeGrafter"/>
</dbReference>
<evidence type="ECO:0000313" key="5">
    <source>
        <dbReference type="EMBL" id="SQA75403.1"/>
    </source>
</evidence>
<name>A0AAX2IC88_CAPSP</name>
<dbReference type="Proteomes" id="UP000249902">
    <property type="component" value="Unassembled WGS sequence"/>
</dbReference>
<dbReference type="InterPro" id="IPR006683">
    <property type="entry name" value="Thioestr_dom"/>
</dbReference>
<comment type="similarity">
    <text evidence="1">Belongs to the acyl coenzyme A hydrolase family.</text>
</comment>
<dbReference type="InterPro" id="IPR029069">
    <property type="entry name" value="HotDog_dom_sf"/>
</dbReference>
<accession>A0AAX2IC88</accession>
<feature type="domain" description="HotDog ACOT-type" evidence="4">
    <location>
        <begin position="20"/>
        <end position="131"/>
    </location>
</feature>
<dbReference type="AlphaFoldDB" id="A0AAX2IC88"/>
<dbReference type="CDD" id="cd03442">
    <property type="entry name" value="BFIT_BACH"/>
    <property type="match status" value="1"/>
</dbReference>
<gene>
    <name evidence="5" type="ORF">NCTC11653_01306</name>
</gene>
<dbReference type="Pfam" id="PF03061">
    <property type="entry name" value="4HBT"/>
    <property type="match status" value="1"/>
</dbReference>
<dbReference type="PANTHER" id="PTHR11049">
    <property type="entry name" value="ACYL COENZYME A THIOESTER HYDROLASE"/>
    <property type="match status" value="1"/>
</dbReference>
<evidence type="ECO:0000256" key="3">
    <source>
        <dbReference type="PROSITE-ProRule" id="PRU01106"/>
    </source>
</evidence>
<dbReference type="GO" id="GO:0006637">
    <property type="term" value="P:acyl-CoA metabolic process"/>
    <property type="evidence" value="ECO:0007669"/>
    <property type="project" value="TreeGrafter"/>
</dbReference>
<proteinExistence type="inferred from homology"/>